<gene>
    <name evidence="4" type="ORF">FSC37_15325</name>
</gene>
<protein>
    <submittedName>
        <fullName evidence="4">AAA family ATPase</fullName>
    </submittedName>
</protein>
<accession>A0A5C6U1C7</accession>
<evidence type="ECO:0000313" key="5">
    <source>
        <dbReference type="Proteomes" id="UP000321832"/>
    </source>
</evidence>
<feature type="domain" description="Lon-like helical" evidence="3">
    <location>
        <begin position="19"/>
        <end position="52"/>
    </location>
</feature>
<dbReference type="Proteomes" id="UP000321832">
    <property type="component" value="Unassembled WGS sequence"/>
</dbReference>
<feature type="domain" description="Lon protease AAA" evidence="2">
    <location>
        <begin position="249"/>
        <end position="306"/>
    </location>
</feature>
<dbReference type="Pfam" id="PF20437">
    <property type="entry name" value="LonC_helical"/>
    <property type="match status" value="1"/>
</dbReference>
<proteinExistence type="predicted"/>
<organism evidence="4 5">
    <name type="scientific">Piscinibacter aquaticus</name>
    <dbReference type="NCBI Taxonomy" id="392597"/>
    <lineage>
        <taxon>Bacteria</taxon>
        <taxon>Pseudomonadati</taxon>
        <taxon>Pseudomonadota</taxon>
        <taxon>Betaproteobacteria</taxon>
        <taxon>Burkholderiales</taxon>
        <taxon>Sphaerotilaceae</taxon>
        <taxon>Piscinibacter</taxon>
    </lineage>
</organism>
<dbReference type="InterPro" id="IPR027417">
    <property type="entry name" value="P-loop_NTPase"/>
</dbReference>
<name>A0A5C6U1C7_9BURK</name>
<feature type="coiled-coil region" evidence="1">
    <location>
        <begin position="133"/>
        <end position="160"/>
    </location>
</feature>
<sequence>MVRQAVQARLNADGAARSDWVYVNHFAQPDRPLALQLPAGRGTALREDMKALVRDTRTMVRTMFESEEYALELERIEGEFKQRAERAFVEIGHEAQRRGLVVVRTPVGFTVAPRKGDEVLPPEEFEALPAEQRLELQKAMAEVQERLGRALRASMRLRKEHADRVRELNRSMTRVAADHALEDIRERHADLPRVAAWLDAVAADMVEHADDFRAPAEDDEGNGAGERGDLTRYEVNLLFDATASSDDALVEADLPTVPNLVGRVDHLARFGMLMTDFRLIKGGLLHRANGGHLMIDAVKLLSQPFAGPR</sequence>
<comment type="caution">
    <text evidence="4">The sequence shown here is derived from an EMBL/GenBank/DDBJ whole genome shotgun (WGS) entry which is preliminary data.</text>
</comment>
<dbReference type="AlphaFoldDB" id="A0A5C6U1C7"/>
<reference evidence="4 5" key="1">
    <citation type="submission" date="2019-08" db="EMBL/GenBank/DDBJ databases">
        <authorList>
            <person name="Khan S.A."/>
            <person name="Jeon C.O."/>
            <person name="Jeong S.E."/>
        </authorList>
    </citation>
    <scope>NUCLEOTIDE SEQUENCE [LARGE SCALE GENOMIC DNA]</scope>
    <source>
        <strain evidence="5">IMCC1728</strain>
    </source>
</reference>
<dbReference type="InterPro" id="IPR046844">
    <property type="entry name" value="Lon-like_helical"/>
</dbReference>
<evidence type="ECO:0000256" key="1">
    <source>
        <dbReference type="SAM" id="Coils"/>
    </source>
</evidence>
<dbReference type="Pfam" id="PF13654">
    <property type="entry name" value="AAA_32"/>
    <property type="match status" value="1"/>
</dbReference>
<keyword evidence="5" id="KW-1185">Reference proteome</keyword>
<dbReference type="Gene3D" id="3.40.50.300">
    <property type="entry name" value="P-loop containing nucleotide triphosphate hydrolases"/>
    <property type="match status" value="2"/>
</dbReference>
<dbReference type="InterPro" id="IPR041699">
    <property type="entry name" value="AAA_32"/>
</dbReference>
<evidence type="ECO:0000313" key="4">
    <source>
        <dbReference type="EMBL" id="TXC66687.1"/>
    </source>
</evidence>
<evidence type="ECO:0000259" key="3">
    <source>
        <dbReference type="Pfam" id="PF20437"/>
    </source>
</evidence>
<dbReference type="EMBL" id="VOPW01000001">
    <property type="protein sequence ID" value="TXC66687.1"/>
    <property type="molecule type" value="Genomic_DNA"/>
</dbReference>
<evidence type="ECO:0000259" key="2">
    <source>
        <dbReference type="Pfam" id="PF13654"/>
    </source>
</evidence>
<keyword evidence="1" id="KW-0175">Coiled coil</keyword>